<dbReference type="PIRSF" id="PIRSF015582">
    <property type="entry name" value="Cit_lyase_B"/>
    <property type="match status" value="1"/>
</dbReference>
<dbReference type="InterPro" id="IPR015813">
    <property type="entry name" value="Pyrv/PenolPyrv_kinase-like_dom"/>
</dbReference>
<accession>A0ABT5JFH0</accession>
<keyword evidence="6" id="KW-0456">Lyase</keyword>
<evidence type="ECO:0000256" key="3">
    <source>
        <dbReference type="ARBA" id="ARBA00022723"/>
    </source>
</evidence>
<reference evidence="6" key="2">
    <citation type="submission" date="2023-02" db="EMBL/GenBank/DDBJ databases">
        <authorList>
            <person name="Rayyan A."/>
            <person name="Meyer T."/>
            <person name="Kyndt J.A."/>
        </authorList>
    </citation>
    <scope>NUCLEOTIDE SEQUENCE</scope>
    <source>
        <strain evidence="6">DSM 9987</strain>
    </source>
</reference>
<comment type="similarity">
    <text evidence="2">Belongs to the HpcH/HpaI aldolase family.</text>
</comment>
<dbReference type="PANTHER" id="PTHR32308">
    <property type="entry name" value="LYASE BETA SUBUNIT, PUTATIVE (AFU_ORTHOLOGUE AFUA_4G13030)-RELATED"/>
    <property type="match status" value="1"/>
</dbReference>
<dbReference type="Gene3D" id="3.20.20.60">
    <property type="entry name" value="Phosphoenolpyruvate-binding domains"/>
    <property type="match status" value="1"/>
</dbReference>
<dbReference type="RefSeq" id="WP_272779001.1">
    <property type="nucleotide sequence ID" value="NZ_JAQQLI010000038.1"/>
</dbReference>
<organism evidence="6 7">
    <name type="scientific">Rhodoplanes tepidamans</name>
    <name type="common">Rhodoplanes cryptolactis</name>
    <dbReference type="NCBI Taxonomy" id="200616"/>
    <lineage>
        <taxon>Bacteria</taxon>
        <taxon>Pseudomonadati</taxon>
        <taxon>Pseudomonadota</taxon>
        <taxon>Alphaproteobacteria</taxon>
        <taxon>Hyphomicrobiales</taxon>
        <taxon>Nitrobacteraceae</taxon>
        <taxon>Rhodoplanes</taxon>
    </lineage>
</organism>
<reference evidence="6" key="1">
    <citation type="journal article" date="2023" name="Microbiol Resour">
        <title>Genome Sequences of Rhodoplanes serenus and Two Thermotolerant Strains, Rhodoplanes tepidamans and 'Rhodoplanes cryptolactis,' Further Refine the Genus.</title>
        <authorList>
            <person name="Rayyan A.A."/>
            <person name="Kyndt J.A."/>
        </authorList>
    </citation>
    <scope>NUCLEOTIDE SEQUENCE</scope>
    <source>
        <strain evidence="6">DSM 9987</strain>
    </source>
</reference>
<dbReference type="InterPro" id="IPR005000">
    <property type="entry name" value="Aldolase/citrate-lyase_domain"/>
</dbReference>
<keyword evidence="3" id="KW-0479">Metal-binding</keyword>
<protein>
    <submittedName>
        <fullName evidence="6">CoA ester lyase</fullName>
    </submittedName>
</protein>
<keyword evidence="4" id="KW-0460">Magnesium</keyword>
<gene>
    <name evidence="6" type="ORF">PQJ73_20940</name>
</gene>
<dbReference type="InterPro" id="IPR040442">
    <property type="entry name" value="Pyrv_kinase-like_dom_sf"/>
</dbReference>
<sequence>MRSLLFVPADAEKKLAKAMECGADAVIVDLEDSISADRKDSARAAAAEFVAAVSEWPTRPRILVRVNGLETGLTDLDLDAVIPARPDAVMLPKAEGGQAVIHLDAKLAVREAVAGLSDGHVTVYAIATETAASLFVAGSYRASSRRLAGLTWGAEDLAVELGAEQNRDADGRFLDAFRLARALCLAAAASARVQAIDTVAVDFRDEAKLRRECEEARRDGFTGKMAIHPDQVPVINTVFTPTAEAVEKARAIVEAFAAQPGAGVVGLGGVMFDRPHLARAQALLARMKEIEEAV</sequence>
<proteinExistence type="inferred from homology"/>
<evidence type="ECO:0000313" key="7">
    <source>
        <dbReference type="Proteomes" id="UP001165652"/>
    </source>
</evidence>
<dbReference type="Proteomes" id="UP001165652">
    <property type="component" value="Unassembled WGS sequence"/>
</dbReference>
<evidence type="ECO:0000313" key="6">
    <source>
        <dbReference type="EMBL" id="MDC7788163.1"/>
    </source>
</evidence>
<comment type="caution">
    <text evidence="6">The sequence shown here is derived from an EMBL/GenBank/DDBJ whole genome shotgun (WGS) entry which is preliminary data.</text>
</comment>
<evidence type="ECO:0000259" key="5">
    <source>
        <dbReference type="Pfam" id="PF03328"/>
    </source>
</evidence>
<comment type="cofactor">
    <cofactor evidence="1">
        <name>Mg(2+)</name>
        <dbReference type="ChEBI" id="CHEBI:18420"/>
    </cofactor>
</comment>
<dbReference type="SUPFAM" id="SSF51621">
    <property type="entry name" value="Phosphoenolpyruvate/pyruvate domain"/>
    <property type="match status" value="1"/>
</dbReference>
<evidence type="ECO:0000256" key="1">
    <source>
        <dbReference type="ARBA" id="ARBA00001946"/>
    </source>
</evidence>
<name>A0ABT5JFH0_RHOTP</name>
<keyword evidence="7" id="KW-1185">Reference proteome</keyword>
<feature type="domain" description="HpcH/HpaI aldolase/citrate lyase" evidence="5">
    <location>
        <begin position="2"/>
        <end position="229"/>
    </location>
</feature>
<dbReference type="EMBL" id="JAQQLI010000038">
    <property type="protein sequence ID" value="MDC7788163.1"/>
    <property type="molecule type" value="Genomic_DNA"/>
</dbReference>
<dbReference type="PANTHER" id="PTHR32308:SF0">
    <property type="entry name" value="HPCH_HPAI ALDOLASE_CITRATE LYASE DOMAIN-CONTAINING PROTEIN"/>
    <property type="match status" value="1"/>
</dbReference>
<evidence type="ECO:0000256" key="2">
    <source>
        <dbReference type="ARBA" id="ARBA00005568"/>
    </source>
</evidence>
<dbReference type="Pfam" id="PF03328">
    <property type="entry name" value="HpcH_HpaI"/>
    <property type="match status" value="1"/>
</dbReference>
<evidence type="ECO:0000256" key="4">
    <source>
        <dbReference type="ARBA" id="ARBA00022842"/>
    </source>
</evidence>
<dbReference type="InterPro" id="IPR011206">
    <property type="entry name" value="Citrate_lyase_beta/mcl1/mcl2"/>
</dbReference>
<dbReference type="GO" id="GO:0016829">
    <property type="term" value="F:lyase activity"/>
    <property type="evidence" value="ECO:0007669"/>
    <property type="project" value="UniProtKB-KW"/>
</dbReference>